<keyword evidence="5" id="KW-0547">Nucleotide-binding</keyword>
<dbReference type="SMART" id="SM00184">
    <property type="entry name" value="RING"/>
    <property type="match status" value="1"/>
</dbReference>
<dbReference type="InterPro" id="IPR001841">
    <property type="entry name" value="Znf_RING"/>
</dbReference>
<dbReference type="InterPro" id="IPR027417">
    <property type="entry name" value="P-loop_NTPase"/>
</dbReference>
<dbReference type="InterPro" id="IPR001650">
    <property type="entry name" value="Helicase_C-like"/>
</dbReference>
<sequence length="1149" mass="130617">MSEDGNMVVKEAEKSEKRRFFNEDLEEDGNGASDETVDGVLQNDLDNQNSFLFAGASGSPEVEESVDEIKEIKDVIPNLTDSQANDLLQRAGTSSDKGERIAGAVGIYFESCASQPNVMESNQRDPSPQPGSAVKLTKASTLLSPTPAKRIRDYGARLFKKRKPTVRWRRFIGSMQVSALATRPTVKPLKYGSELKILKTSSDALGKLYYANGRKKASMANYVRLVDENLNREVGRVPEDVAMILFPLVDSDELDFEATMIYCNNRRLSVGDSFIVQLDCFLTSVMFENYSALTKHTTTLDKRSFSQNVVESDEELRLKSRRLALISLFDHVQLRTTSEHDSLDSSFGEPAEVIDLDNEGDSGSEITKSVDTHTIQPSQIQDDVLNVNQLKSLYKSTLSMESSKYLPETTPSVESFKLELRRYQKQGLTWMLQREREFDLVSDAASCEEVDGDMMNPLWKKFRWPKDLSWASQKQTRIDLHSQHDVECFYANLHTGEFSQAKPVIKSMLKGGILADEMGLGKTISTLAMILSVPHDRGYQERKTPEQPEKLDADISILGTQQVEHSKPYAFKTTLVVVPMSLLSQWQQEFEKSVSNPELHCEIYYGGNTSGLRTLLTKNKSPPIVLITTYGTVQHEWGRLMNKNTGYMESDTTGLFSVEFFRIVIDEGHTIRNRNTRTSKSLMDLESSRRWILTGTPIINRLDDLYSLIKFMRLEPWSQVGYWKTFVSDPFEKKNYKSAFDVVSSILEPVILRRTKLMRDVDGKRLVELPPKEVIIEKVSFNKSEDALYQYFLNRAENSVKEGLDRGDLLKKYSTILVHILRLRQVCCHSDLLGSLDENDEDLTENKMLTEPVKIDEKVSEAISPSSNVSKEELDAIISHLQTKFPDEEQLTKLECSICTSEPIEPVTQVVLTECGHAFCELCILEYIRFQCERKQEVKCPNCRKTVDSNKLLTIENNSNKLKIVHYNGGSKSSKITSLVKSLKRLQDVSSGEQVVVFSQFSSFLDIMQREISASFSSSIAQIYKFDGRLSMKERSKVLHDFATKDLSKLKILLLSLKAGGVGLNLTCASRAYMMDPWWSPSLEDQAIDRIHRIGQVNDVKVVRFIMEHSIEEKMLRIQDRKRTLGEAVDADEDERRKRRIEEIQMLFE</sequence>
<dbReference type="GO" id="GO:0003676">
    <property type="term" value="F:nucleic acid binding"/>
    <property type="evidence" value="ECO:0007669"/>
    <property type="project" value="InterPro"/>
</dbReference>
<evidence type="ECO:0000259" key="18">
    <source>
        <dbReference type="PROSITE" id="PS51194"/>
    </source>
</evidence>
<feature type="domain" description="RING-type" evidence="16">
    <location>
        <begin position="896"/>
        <end position="944"/>
    </location>
</feature>
<dbReference type="PROSITE" id="PS00518">
    <property type="entry name" value="ZF_RING_1"/>
    <property type="match status" value="1"/>
</dbReference>
<reference evidence="20" key="1">
    <citation type="submission" date="2015-10" db="EMBL/GenBank/DDBJ databases">
        <authorList>
            <person name="Devillers H."/>
        </authorList>
    </citation>
    <scope>NUCLEOTIDE SEQUENCE [LARGE SCALE GENOMIC DNA]</scope>
</reference>
<dbReference type="Proteomes" id="UP000236544">
    <property type="component" value="Unassembled WGS sequence"/>
</dbReference>
<dbReference type="PANTHER" id="PTHR45626:SF22">
    <property type="entry name" value="DNA REPAIR PROTEIN RAD5"/>
    <property type="match status" value="1"/>
</dbReference>
<evidence type="ECO:0000256" key="6">
    <source>
        <dbReference type="ARBA" id="ARBA00022763"/>
    </source>
</evidence>
<keyword evidence="8" id="KW-0378">Hydrolase</keyword>
<dbReference type="OrthoDB" id="2801544at2759"/>
<evidence type="ECO:0000256" key="2">
    <source>
        <dbReference type="ARBA" id="ARBA00007025"/>
    </source>
</evidence>
<dbReference type="SMART" id="SM00910">
    <property type="entry name" value="HIRAN"/>
    <property type="match status" value="1"/>
</dbReference>
<dbReference type="InterPro" id="IPR013083">
    <property type="entry name" value="Znf_RING/FYVE/PHD"/>
</dbReference>
<keyword evidence="9" id="KW-0347">Helicase</keyword>
<keyword evidence="10" id="KW-0862">Zinc</keyword>
<protein>
    <recommendedName>
        <fullName evidence="3">DNA repair protein RAD5</fullName>
    </recommendedName>
</protein>
<dbReference type="Gene3D" id="3.30.40.10">
    <property type="entry name" value="Zinc/RING finger domain, C3HC4 (zinc finger)"/>
    <property type="match status" value="1"/>
</dbReference>
<dbReference type="InterPro" id="IPR017907">
    <property type="entry name" value="Znf_RING_CS"/>
</dbReference>
<evidence type="ECO:0000256" key="15">
    <source>
        <dbReference type="SAM" id="MobiDB-lite"/>
    </source>
</evidence>
<evidence type="ECO:0000313" key="20">
    <source>
        <dbReference type="Proteomes" id="UP000236544"/>
    </source>
</evidence>
<evidence type="ECO:0000259" key="16">
    <source>
        <dbReference type="PROSITE" id="PS50089"/>
    </source>
</evidence>
<keyword evidence="6" id="KW-0227">DNA damage</keyword>
<dbReference type="PROSITE" id="PS51194">
    <property type="entry name" value="HELICASE_CTER"/>
    <property type="match status" value="1"/>
</dbReference>
<keyword evidence="20" id="KW-1185">Reference proteome</keyword>
<dbReference type="Gene3D" id="3.40.50.300">
    <property type="entry name" value="P-loop containing nucleotide triphosphate hydrolases"/>
    <property type="match status" value="1"/>
</dbReference>
<evidence type="ECO:0000256" key="1">
    <source>
        <dbReference type="ARBA" id="ARBA00004123"/>
    </source>
</evidence>
<dbReference type="GO" id="GO:0005634">
    <property type="term" value="C:nucleus"/>
    <property type="evidence" value="ECO:0007669"/>
    <property type="project" value="UniProtKB-SubCell"/>
</dbReference>
<evidence type="ECO:0000256" key="3">
    <source>
        <dbReference type="ARBA" id="ARBA00013412"/>
    </source>
</evidence>
<evidence type="ECO:0000259" key="17">
    <source>
        <dbReference type="PROSITE" id="PS51192"/>
    </source>
</evidence>
<evidence type="ECO:0000256" key="13">
    <source>
        <dbReference type="ARBA" id="ARBA00023242"/>
    </source>
</evidence>
<keyword evidence="11" id="KW-0067">ATP-binding</keyword>
<keyword evidence="12" id="KW-0234">DNA repair</keyword>
<gene>
    <name evidence="19" type="ORF">LAQU0_S07e01948g</name>
</gene>
<dbReference type="SUPFAM" id="SSF57850">
    <property type="entry name" value="RING/U-box"/>
    <property type="match status" value="1"/>
</dbReference>
<dbReference type="PANTHER" id="PTHR45626">
    <property type="entry name" value="TRANSCRIPTION TERMINATION FACTOR 2-RELATED"/>
    <property type="match status" value="1"/>
</dbReference>
<dbReference type="InterPro" id="IPR018957">
    <property type="entry name" value="Znf_C3HC4_RING-type"/>
</dbReference>
<proteinExistence type="inferred from homology"/>
<keyword evidence="13" id="KW-0539">Nucleus</keyword>
<evidence type="ECO:0000256" key="14">
    <source>
        <dbReference type="PROSITE-ProRule" id="PRU00175"/>
    </source>
</evidence>
<evidence type="ECO:0000256" key="4">
    <source>
        <dbReference type="ARBA" id="ARBA00022723"/>
    </source>
</evidence>
<evidence type="ECO:0000256" key="12">
    <source>
        <dbReference type="ARBA" id="ARBA00023204"/>
    </source>
</evidence>
<dbReference type="EMBL" id="LN890573">
    <property type="protein sequence ID" value="CUS22868.1"/>
    <property type="molecule type" value="Genomic_DNA"/>
</dbReference>
<evidence type="ECO:0000256" key="11">
    <source>
        <dbReference type="ARBA" id="ARBA00022840"/>
    </source>
</evidence>
<feature type="domain" description="Helicase ATP-binding" evidence="17">
    <location>
        <begin position="503"/>
        <end position="715"/>
    </location>
</feature>
<dbReference type="Pfam" id="PF00271">
    <property type="entry name" value="Helicase_C"/>
    <property type="match status" value="1"/>
</dbReference>
<evidence type="ECO:0000313" key="19">
    <source>
        <dbReference type="EMBL" id="CUS22868.1"/>
    </source>
</evidence>
<dbReference type="InterPro" id="IPR050628">
    <property type="entry name" value="SNF2_RAD54_helicase_TF"/>
</dbReference>
<comment type="subcellular location">
    <subcellularLocation>
        <location evidence="1">Nucleus</location>
    </subcellularLocation>
</comment>
<dbReference type="SMART" id="SM00490">
    <property type="entry name" value="HELICc"/>
    <property type="match status" value="1"/>
</dbReference>
<dbReference type="SUPFAM" id="SSF52540">
    <property type="entry name" value="P-loop containing nucleoside triphosphate hydrolases"/>
    <property type="match status" value="2"/>
</dbReference>
<dbReference type="InterPro" id="IPR014905">
    <property type="entry name" value="HIRAN"/>
</dbReference>
<dbReference type="PROSITE" id="PS50089">
    <property type="entry name" value="ZF_RING_2"/>
    <property type="match status" value="1"/>
</dbReference>
<evidence type="ECO:0000256" key="10">
    <source>
        <dbReference type="ARBA" id="ARBA00022833"/>
    </source>
</evidence>
<evidence type="ECO:0000256" key="5">
    <source>
        <dbReference type="ARBA" id="ARBA00022741"/>
    </source>
</evidence>
<dbReference type="Pfam" id="PF08797">
    <property type="entry name" value="HIRAN"/>
    <property type="match status" value="1"/>
</dbReference>
<keyword evidence="4" id="KW-0479">Metal-binding</keyword>
<evidence type="ECO:0000256" key="9">
    <source>
        <dbReference type="ARBA" id="ARBA00022806"/>
    </source>
</evidence>
<dbReference type="Pfam" id="PF00097">
    <property type="entry name" value="zf-C3HC4"/>
    <property type="match status" value="1"/>
</dbReference>
<dbReference type="InterPro" id="IPR049730">
    <property type="entry name" value="SNF2/RAD54-like_C"/>
</dbReference>
<dbReference type="GO" id="GO:0005524">
    <property type="term" value="F:ATP binding"/>
    <property type="evidence" value="ECO:0007669"/>
    <property type="project" value="UniProtKB-KW"/>
</dbReference>
<feature type="region of interest" description="Disordered" evidence="15">
    <location>
        <begin position="1"/>
        <end position="38"/>
    </location>
</feature>
<dbReference type="CDD" id="cd18793">
    <property type="entry name" value="SF2_C_SNF"/>
    <property type="match status" value="1"/>
</dbReference>
<dbReference type="InterPro" id="IPR000330">
    <property type="entry name" value="SNF2_N"/>
</dbReference>
<feature type="domain" description="Helicase C-terminal" evidence="18">
    <location>
        <begin position="978"/>
        <end position="1149"/>
    </location>
</feature>
<feature type="compositionally biased region" description="Basic and acidic residues" evidence="15">
    <location>
        <begin position="10"/>
        <end position="22"/>
    </location>
</feature>
<dbReference type="AlphaFoldDB" id="A0A0P1KRT2"/>
<dbReference type="PROSITE" id="PS51192">
    <property type="entry name" value="HELICASE_ATP_BIND_1"/>
    <property type="match status" value="1"/>
</dbReference>
<dbReference type="SMART" id="SM00487">
    <property type="entry name" value="DEXDc"/>
    <property type="match status" value="1"/>
</dbReference>
<name>A0A0P1KRT2_9SACH</name>
<dbReference type="CDD" id="cd18008">
    <property type="entry name" value="DEXDc_SHPRH-like"/>
    <property type="match status" value="1"/>
</dbReference>
<evidence type="ECO:0000256" key="8">
    <source>
        <dbReference type="ARBA" id="ARBA00022801"/>
    </source>
</evidence>
<dbReference type="Gene3D" id="3.40.50.10810">
    <property type="entry name" value="Tandem AAA-ATPase domain"/>
    <property type="match status" value="1"/>
</dbReference>
<evidence type="ECO:0000256" key="7">
    <source>
        <dbReference type="ARBA" id="ARBA00022771"/>
    </source>
</evidence>
<organism evidence="19 20">
    <name type="scientific">Lachancea quebecensis</name>
    <dbReference type="NCBI Taxonomy" id="1654605"/>
    <lineage>
        <taxon>Eukaryota</taxon>
        <taxon>Fungi</taxon>
        <taxon>Dikarya</taxon>
        <taxon>Ascomycota</taxon>
        <taxon>Saccharomycotina</taxon>
        <taxon>Saccharomycetes</taxon>
        <taxon>Saccharomycetales</taxon>
        <taxon>Saccharomycetaceae</taxon>
        <taxon>Lachancea</taxon>
    </lineage>
</organism>
<dbReference type="GO" id="GO:0016818">
    <property type="term" value="F:hydrolase activity, acting on acid anhydrides, in phosphorus-containing anhydrides"/>
    <property type="evidence" value="ECO:0007669"/>
    <property type="project" value="InterPro"/>
</dbReference>
<comment type="similarity">
    <text evidence="2">Belongs to the SNF2/RAD54 helicase family.</text>
</comment>
<accession>A0A0P1KRT2</accession>
<dbReference type="GO" id="GO:0008094">
    <property type="term" value="F:ATP-dependent activity, acting on DNA"/>
    <property type="evidence" value="ECO:0007669"/>
    <property type="project" value="TreeGrafter"/>
</dbReference>
<dbReference type="InterPro" id="IPR038718">
    <property type="entry name" value="SNF2-like_sf"/>
</dbReference>
<dbReference type="GO" id="GO:0008270">
    <property type="term" value="F:zinc ion binding"/>
    <property type="evidence" value="ECO:0007669"/>
    <property type="project" value="UniProtKB-KW"/>
</dbReference>
<keyword evidence="7 14" id="KW-0863">Zinc-finger</keyword>
<dbReference type="InterPro" id="IPR014001">
    <property type="entry name" value="Helicase_ATP-bd"/>
</dbReference>
<dbReference type="Pfam" id="PF00176">
    <property type="entry name" value="SNF2-rel_dom"/>
    <property type="match status" value="1"/>
</dbReference>
<dbReference type="GO" id="GO:0004386">
    <property type="term" value="F:helicase activity"/>
    <property type="evidence" value="ECO:0007669"/>
    <property type="project" value="UniProtKB-KW"/>
</dbReference>
<dbReference type="GO" id="GO:0006281">
    <property type="term" value="P:DNA repair"/>
    <property type="evidence" value="ECO:0007669"/>
    <property type="project" value="UniProtKB-KW"/>
</dbReference>